<gene>
    <name evidence="2" type="ORF">GGQ88_004015</name>
</gene>
<dbReference type="RefSeq" id="WP_183615162.1">
    <property type="nucleotide sequence ID" value="NZ_JACICY010000020.1"/>
</dbReference>
<feature type="transmembrane region" description="Helical" evidence="1">
    <location>
        <begin position="32"/>
        <end position="50"/>
    </location>
</feature>
<organism evidence="2 3">
    <name type="scientific">Novosphingobium hassiacum</name>
    <dbReference type="NCBI Taxonomy" id="173676"/>
    <lineage>
        <taxon>Bacteria</taxon>
        <taxon>Pseudomonadati</taxon>
        <taxon>Pseudomonadota</taxon>
        <taxon>Alphaproteobacteria</taxon>
        <taxon>Sphingomonadales</taxon>
        <taxon>Sphingomonadaceae</taxon>
        <taxon>Novosphingobium</taxon>
    </lineage>
</organism>
<reference evidence="2 3" key="1">
    <citation type="submission" date="2020-08" db="EMBL/GenBank/DDBJ databases">
        <title>Genomic Encyclopedia of Type Strains, Phase IV (KMG-IV): sequencing the most valuable type-strain genomes for metagenomic binning, comparative biology and taxonomic classification.</title>
        <authorList>
            <person name="Goeker M."/>
        </authorList>
    </citation>
    <scope>NUCLEOTIDE SEQUENCE [LARGE SCALE GENOMIC DNA]</scope>
    <source>
        <strain evidence="2 3">DSM 14552</strain>
    </source>
</reference>
<sequence length="250" mass="26759">MINVVSVCFLAVLLVLTVGLVAALLELIVRAVLTVGVAFAVALAIAMLTSSEMDSGVGNGTVAFGLALIPTFYLISWRRAAQSARKVRQAGNDLSSCKDFQAVANRDSAFKARKRPKASFADKALSKAWDEAMRLAPCAQLGAAREACAQFMSASASVKVLDVEVIDYTVFIRRQVPGVVRETVELVAVLEPADRERAISNLIGDLVAVGKGARLQLDRLAKPLRDQLAARRLRMGVVTGPVQDILRPEG</sequence>
<keyword evidence="1" id="KW-0472">Membrane</keyword>
<feature type="transmembrane region" description="Helical" evidence="1">
    <location>
        <begin position="6"/>
        <end position="25"/>
    </location>
</feature>
<proteinExistence type="predicted"/>
<feature type="transmembrane region" description="Helical" evidence="1">
    <location>
        <begin position="56"/>
        <end position="76"/>
    </location>
</feature>
<name>A0A7W6EXT7_9SPHN</name>
<keyword evidence="1" id="KW-0812">Transmembrane</keyword>
<keyword evidence="1" id="KW-1133">Transmembrane helix</keyword>
<dbReference type="EMBL" id="JACICY010000020">
    <property type="protein sequence ID" value="MBB3862713.1"/>
    <property type="molecule type" value="Genomic_DNA"/>
</dbReference>
<protein>
    <submittedName>
        <fullName evidence="2">Uncharacterized protein</fullName>
    </submittedName>
</protein>
<dbReference type="AlphaFoldDB" id="A0A7W6EXT7"/>
<accession>A0A7W6EXT7</accession>
<evidence type="ECO:0000256" key="1">
    <source>
        <dbReference type="SAM" id="Phobius"/>
    </source>
</evidence>
<evidence type="ECO:0000313" key="3">
    <source>
        <dbReference type="Proteomes" id="UP000562395"/>
    </source>
</evidence>
<evidence type="ECO:0000313" key="2">
    <source>
        <dbReference type="EMBL" id="MBB3862713.1"/>
    </source>
</evidence>
<comment type="caution">
    <text evidence="2">The sequence shown here is derived from an EMBL/GenBank/DDBJ whole genome shotgun (WGS) entry which is preliminary data.</text>
</comment>
<dbReference type="Proteomes" id="UP000562395">
    <property type="component" value="Unassembled WGS sequence"/>
</dbReference>
<keyword evidence="3" id="KW-1185">Reference proteome</keyword>